<keyword evidence="4" id="KW-0808">Transferase</keyword>
<keyword evidence="5" id="KW-0460">Magnesium</keyword>
<dbReference type="PANTHER" id="PTHR48090:SF10">
    <property type="entry name" value="GLUCOSYL-3-PHOSPHOGLYCERATE SYNTHASE"/>
    <property type="match status" value="1"/>
</dbReference>
<dbReference type="InterPro" id="IPR050256">
    <property type="entry name" value="Glycosyltransferase_2"/>
</dbReference>
<dbReference type="STRING" id="1797994.A2227_06965"/>
<sequence>MVKEVFKKVSVIIPAFNEEKTVARVVKAALSHPAVGEVIVIDDGSTDNTASWALLAGAEVYRLTKNMGKGAAMREGVSLARHEFICFLDADIKGLDKDTLEKMIRPVLSGRYRMYIAIRDRRIEALNRIMHFFPFLGGERVLVRELWRQVPERYKKDFQIEIALNYFAKKNGHAMSFSLMPNLTQVTKEEKRGLSLGLRQRLKMFCDIAAVTWQLYFLERFYSREERKIALPIKKPKRSSTTSGAI</sequence>
<comment type="similarity">
    <text evidence="2">Belongs to the glycosyltransferase 2 family.</text>
</comment>
<evidence type="ECO:0000313" key="7">
    <source>
        <dbReference type="EMBL" id="OGF25061.1"/>
    </source>
</evidence>
<feature type="domain" description="Glycosyltransferase 2-like" evidence="6">
    <location>
        <begin position="10"/>
        <end position="132"/>
    </location>
</feature>
<accession>A0A1F5SFK3</accession>
<evidence type="ECO:0000313" key="8">
    <source>
        <dbReference type="Proteomes" id="UP000178367"/>
    </source>
</evidence>
<dbReference type="PANTHER" id="PTHR48090">
    <property type="entry name" value="UNDECAPRENYL-PHOSPHATE 4-DEOXY-4-FORMAMIDO-L-ARABINOSE TRANSFERASE-RELATED"/>
    <property type="match status" value="1"/>
</dbReference>
<protein>
    <recommendedName>
        <fullName evidence="6">Glycosyltransferase 2-like domain-containing protein</fullName>
    </recommendedName>
</protein>
<dbReference type="Proteomes" id="UP000178367">
    <property type="component" value="Unassembled WGS sequence"/>
</dbReference>
<evidence type="ECO:0000256" key="5">
    <source>
        <dbReference type="ARBA" id="ARBA00022842"/>
    </source>
</evidence>
<evidence type="ECO:0000256" key="4">
    <source>
        <dbReference type="ARBA" id="ARBA00022679"/>
    </source>
</evidence>
<comment type="cofactor">
    <cofactor evidence="1">
        <name>Mg(2+)</name>
        <dbReference type="ChEBI" id="CHEBI:18420"/>
    </cofactor>
</comment>
<comment type="caution">
    <text evidence="7">The sequence shown here is derived from an EMBL/GenBank/DDBJ whole genome shotgun (WGS) entry which is preliminary data.</text>
</comment>
<dbReference type="AlphaFoldDB" id="A0A1F5SFK3"/>
<dbReference type="SUPFAM" id="SSF53448">
    <property type="entry name" value="Nucleotide-diphospho-sugar transferases"/>
    <property type="match status" value="1"/>
</dbReference>
<dbReference type="InterPro" id="IPR029044">
    <property type="entry name" value="Nucleotide-diphossugar_trans"/>
</dbReference>
<dbReference type="Gene3D" id="3.90.550.10">
    <property type="entry name" value="Spore Coat Polysaccharide Biosynthesis Protein SpsA, Chain A"/>
    <property type="match status" value="1"/>
</dbReference>
<dbReference type="Pfam" id="PF00535">
    <property type="entry name" value="Glycos_transf_2"/>
    <property type="match status" value="1"/>
</dbReference>
<name>A0A1F5SFK3_9BACT</name>
<dbReference type="GO" id="GO:0016757">
    <property type="term" value="F:glycosyltransferase activity"/>
    <property type="evidence" value="ECO:0007669"/>
    <property type="project" value="UniProtKB-KW"/>
</dbReference>
<keyword evidence="3" id="KW-0328">Glycosyltransferase</keyword>
<proteinExistence type="inferred from homology"/>
<evidence type="ECO:0000256" key="3">
    <source>
        <dbReference type="ARBA" id="ARBA00022676"/>
    </source>
</evidence>
<evidence type="ECO:0000256" key="2">
    <source>
        <dbReference type="ARBA" id="ARBA00006739"/>
    </source>
</evidence>
<dbReference type="InterPro" id="IPR001173">
    <property type="entry name" value="Glyco_trans_2-like"/>
</dbReference>
<dbReference type="EMBL" id="MFGB01000023">
    <property type="protein sequence ID" value="OGF25061.1"/>
    <property type="molecule type" value="Genomic_DNA"/>
</dbReference>
<gene>
    <name evidence="7" type="ORF">A2227_06965</name>
</gene>
<dbReference type="CDD" id="cd04179">
    <property type="entry name" value="DPM_DPG-synthase_like"/>
    <property type="match status" value="1"/>
</dbReference>
<evidence type="ECO:0000256" key="1">
    <source>
        <dbReference type="ARBA" id="ARBA00001946"/>
    </source>
</evidence>
<evidence type="ECO:0000259" key="6">
    <source>
        <dbReference type="Pfam" id="PF00535"/>
    </source>
</evidence>
<reference evidence="7 8" key="1">
    <citation type="journal article" date="2016" name="Nat. Commun.">
        <title>Thousands of microbial genomes shed light on interconnected biogeochemical processes in an aquifer system.</title>
        <authorList>
            <person name="Anantharaman K."/>
            <person name="Brown C.T."/>
            <person name="Hug L.A."/>
            <person name="Sharon I."/>
            <person name="Castelle C.J."/>
            <person name="Probst A.J."/>
            <person name="Thomas B.C."/>
            <person name="Singh A."/>
            <person name="Wilkins M.J."/>
            <person name="Karaoz U."/>
            <person name="Brodie E.L."/>
            <person name="Williams K.H."/>
            <person name="Hubbard S.S."/>
            <person name="Banfield J.F."/>
        </authorList>
    </citation>
    <scope>NUCLEOTIDE SEQUENCE [LARGE SCALE GENOMIC DNA]</scope>
</reference>
<organism evidence="7 8">
    <name type="scientific">Candidatus Falkowbacteria bacterium RIFOXYA2_FULL_47_19</name>
    <dbReference type="NCBI Taxonomy" id="1797994"/>
    <lineage>
        <taxon>Bacteria</taxon>
        <taxon>Candidatus Falkowiibacteriota</taxon>
    </lineage>
</organism>